<feature type="compositionally biased region" description="Polar residues" evidence="1">
    <location>
        <begin position="1"/>
        <end position="11"/>
    </location>
</feature>
<reference evidence="2" key="1">
    <citation type="journal article" date="2021" name="Nat. Commun.">
        <title>Genetic determinants of endophytism in the Arabidopsis root mycobiome.</title>
        <authorList>
            <person name="Mesny F."/>
            <person name="Miyauchi S."/>
            <person name="Thiergart T."/>
            <person name="Pickel B."/>
            <person name="Atanasova L."/>
            <person name="Karlsson M."/>
            <person name="Huettel B."/>
            <person name="Barry K.W."/>
            <person name="Haridas S."/>
            <person name="Chen C."/>
            <person name="Bauer D."/>
            <person name="Andreopoulos W."/>
            <person name="Pangilinan J."/>
            <person name="LaButti K."/>
            <person name="Riley R."/>
            <person name="Lipzen A."/>
            <person name="Clum A."/>
            <person name="Drula E."/>
            <person name="Henrissat B."/>
            <person name="Kohler A."/>
            <person name="Grigoriev I.V."/>
            <person name="Martin F.M."/>
            <person name="Hacquard S."/>
        </authorList>
    </citation>
    <scope>NUCLEOTIDE SEQUENCE</scope>
    <source>
        <strain evidence="2">MPI-CAGE-AT-0016</strain>
    </source>
</reference>
<protein>
    <submittedName>
        <fullName evidence="2">Uncharacterized protein</fullName>
    </submittedName>
</protein>
<evidence type="ECO:0000313" key="2">
    <source>
        <dbReference type="EMBL" id="KAH7354268.1"/>
    </source>
</evidence>
<sequence>MQTSKSGNMASQPRAAQPTRRLPCLRPLAPFHAAEKTSHRPASAASAKVAISGCLLSAPASTVAAIPGQSSREPRLLFSSLISLPVLRDRKELEGPIAPSSHPRVDDASRPAKWPSAGFDDLRRPATPASAVPSRAADGVVELAPARPHMSGAAPSHQAPSGI</sequence>
<comment type="caution">
    <text evidence="2">The sequence shown here is derived from an EMBL/GenBank/DDBJ whole genome shotgun (WGS) entry which is preliminary data.</text>
</comment>
<name>A0A8K0T9A4_9PEZI</name>
<evidence type="ECO:0000313" key="3">
    <source>
        <dbReference type="Proteomes" id="UP000813385"/>
    </source>
</evidence>
<dbReference type="AlphaFoldDB" id="A0A8K0T9A4"/>
<proteinExistence type="predicted"/>
<dbReference type="EMBL" id="JAGPXD010000005">
    <property type="protein sequence ID" value="KAH7354268.1"/>
    <property type="molecule type" value="Genomic_DNA"/>
</dbReference>
<gene>
    <name evidence="2" type="ORF">B0T11DRAFT_288327</name>
</gene>
<keyword evidence="3" id="KW-1185">Reference proteome</keyword>
<accession>A0A8K0T9A4</accession>
<organism evidence="2 3">
    <name type="scientific">Plectosphaerella cucumerina</name>
    <dbReference type="NCBI Taxonomy" id="40658"/>
    <lineage>
        <taxon>Eukaryota</taxon>
        <taxon>Fungi</taxon>
        <taxon>Dikarya</taxon>
        <taxon>Ascomycota</taxon>
        <taxon>Pezizomycotina</taxon>
        <taxon>Sordariomycetes</taxon>
        <taxon>Hypocreomycetidae</taxon>
        <taxon>Glomerellales</taxon>
        <taxon>Plectosphaerellaceae</taxon>
        <taxon>Plectosphaerella</taxon>
    </lineage>
</organism>
<evidence type="ECO:0000256" key="1">
    <source>
        <dbReference type="SAM" id="MobiDB-lite"/>
    </source>
</evidence>
<feature type="region of interest" description="Disordered" evidence="1">
    <location>
        <begin position="94"/>
        <end position="163"/>
    </location>
</feature>
<feature type="region of interest" description="Disordered" evidence="1">
    <location>
        <begin position="1"/>
        <end position="42"/>
    </location>
</feature>
<dbReference type="Proteomes" id="UP000813385">
    <property type="component" value="Unassembled WGS sequence"/>
</dbReference>